<feature type="non-terminal residue" evidence="2">
    <location>
        <position position="1"/>
    </location>
</feature>
<comment type="caution">
    <text evidence="2">The sequence shown here is derived from an EMBL/GenBank/DDBJ whole genome shotgun (WGS) entry which is preliminary data.</text>
</comment>
<dbReference type="Proteomes" id="UP000237105">
    <property type="component" value="Unassembled WGS sequence"/>
</dbReference>
<proteinExistence type="predicted"/>
<dbReference type="EMBL" id="JXTB01000068">
    <property type="protein sequence ID" value="PON67835.1"/>
    <property type="molecule type" value="Genomic_DNA"/>
</dbReference>
<name>A0A2P5D3J1_PARAD</name>
<evidence type="ECO:0000313" key="2">
    <source>
        <dbReference type="EMBL" id="PON67835.1"/>
    </source>
</evidence>
<organism evidence="2 3">
    <name type="scientific">Parasponia andersonii</name>
    <name type="common">Sponia andersonii</name>
    <dbReference type="NCBI Taxonomy" id="3476"/>
    <lineage>
        <taxon>Eukaryota</taxon>
        <taxon>Viridiplantae</taxon>
        <taxon>Streptophyta</taxon>
        <taxon>Embryophyta</taxon>
        <taxon>Tracheophyta</taxon>
        <taxon>Spermatophyta</taxon>
        <taxon>Magnoliopsida</taxon>
        <taxon>eudicotyledons</taxon>
        <taxon>Gunneridae</taxon>
        <taxon>Pentapetalae</taxon>
        <taxon>rosids</taxon>
        <taxon>fabids</taxon>
        <taxon>Rosales</taxon>
        <taxon>Cannabaceae</taxon>
        <taxon>Parasponia</taxon>
    </lineage>
</organism>
<keyword evidence="3" id="KW-1185">Reference proteome</keyword>
<protein>
    <submittedName>
        <fullName evidence="2">Uncharacterized protein</fullName>
    </submittedName>
</protein>
<reference evidence="3" key="1">
    <citation type="submission" date="2016-06" db="EMBL/GenBank/DDBJ databases">
        <title>Parallel loss of symbiosis genes in relatives of nitrogen-fixing non-legume Parasponia.</title>
        <authorList>
            <person name="Van Velzen R."/>
            <person name="Holmer R."/>
            <person name="Bu F."/>
            <person name="Rutten L."/>
            <person name="Van Zeijl A."/>
            <person name="Liu W."/>
            <person name="Santuari L."/>
            <person name="Cao Q."/>
            <person name="Sharma T."/>
            <person name="Shen D."/>
            <person name="Roswanjaya Y."/>
            <person name="Wardhani T."/>
            <person name="Kalhor M.S."/>
            <person name="Jansen J."/>
            <person name="Van den Hoogen J."/>
            <person name="Gungor B."/>
            <person name="Hartog M."/>
            <person name="Hontelez J."/>
            <person name="Verver J."/>
            <person name="Yang W.-C."/>
            <person name="Schijlen E."/>
            <person name="Repin R."/>
            <person name="Schilthuizen M."/>
            <person name="Schranz E."/>
            <person name="Heidstra R."/>
            <person name="Miyata K."/>
            <person name="Fedorova E."/>
            <person name="Kohlen W."/>
            <person name="Bisseling T."/>
            <person name="Smit S."/>
            <person name="Geurts R."/>
        </authorList>
    </citation>
    <scope>NUCLEOTIDE SEQUENCE [LARGE SCALE GENOMIC DNA]</scope>
    <source>
        <strain evidence="3">cv. WU1-14</strain>
    </source>
</reference>
<gene>
    <name evidence="2" type="ORF">PanWU01x14_100030</name>
</gene>
<evidence type="ECO:0000256" key="1">
    <source>
        <dbReference type="SAM" id="MobiDB-lite"/>
    </source>
</evidence>
<dbReference type="AlphaFoldDB" id="A0A2P5D3J1"/>
<feature type="region of interest" description="Disordered" evidence="1">
    <location>
        <begin position="1"/>
        <end position="36"/>
    </location>
</feature>
<evidence type="ECO:0000313" key="3">
    <source>
        <dbReference type="Proteomes" id="UP000237105"/>
    </source>
</evidence>
<accession>A0A2P5D3J1</accession>
<sequence length="67" mass="7263">AFEDISASSPPPQPQTMSHPKPPKEAATSSEPNLVDKDEELFALLNQLSEKAGMSDAFIDRFTSEEG</sequence>